<keyword evidence="2" id="KW-1185">Reference proteome</keyword>
<reference evidence="1 2" key="1">
    <citation type="journal article" date="2017" name="Plant Biotechnol. J.">
        <title>A comprehensive draft genome sequence for lupin (Lupinus angustifolius), an emerging health food: insights into plant-microbe interactions and legume evolution.</title>
        <authorList>
            <person name="Hane J.K."/>
            <person name="Ming Y."/>
            <person name="Kamphuis L.G."/>
            <person name="Nelson M.N."/>
            <person name="Garg G."/>
            <person name="Atkins C.A."/>
            <person name="Bayer P.E."/>
            <person name="Bravo A."/>
            <person name="Bringans S."/>
            <person name="Cannon S."/>
            <person name="Edwards D."/>
            <person name="Foley R."/>
            <person name="Gao L.L."/>
            <person name="Harrison M.J."/>
            <person name="Huang W."/>
            <person name="Hurgobin B."/>
            <person name="Li S."/>
            <person name="Liu C.W."/>
            <person name="McGrath A."/>
            <person name="Morahan G."/>
            <person name="Murray J."/>
            <person name="Weller J."/>
            <person name="Jian J."/>
            <person name="Singh K.B."/>
        </authorList>
    </citation>
    <scope>NUCLEOTIDE SEQUENCE [LARGE SCALE GENOMIC DNA]</scope>
    <source>
        <strain evidence="2">cv. Tanjil</strain>
        <tissue evidence="1">Whole plant</tissue>
    </source>
</reference>
<dbReference type="Proteomes" id="UP000188354">
    <property type="component" value="Chromosome LG15"/>
</dbReference>
<evidence type="ECO:0000313" key="1">
    <source>
        <dbReference type="EMBL" id="OIV97318.1"/>
    </source>
</evidence>
<proteinExistence type="predicted"/>
<accession>A0A4P1QXQ4</accession>
<organism evidence="1 2">
    <name type="scientific">Lupinus angustifolius</name>
    <name type="common">Narrow-leaved blue lupine</name>
    <dbReference type="NCBI Taxonomy" id="3871"/>
    <lineage>
        <taxon>Eukaryota</taxon>
        <taxon>Viridiplantae</taxon>
        <taxon>Streptophyta</taxon>
        <taxon>Embryophyta</taxon>
        <taxon>Tracheophyta</taxon>
        <taxon>Spermatophyta</taxon>
        <taxon>Magnoliopsida</taxon>
        <taxon>eudicotyledons</taxon>
        <taxon>Gunneridae</taxon>
        <taxon>Pentapetalae</taxon>
        <taxon>rosids</taxon>
        <taxon>fabids</taxon>
        <taxon>Fabales</taxon>
        <taxon>Fabaceae</taxon>
        <taxon>Papilionoideae</taxon>
        <taxon>50 kb inversion clade</taxon>
        <taxon>genistoids sensu lato</taxon>
        <taxon>core genistoids</taxon>
        <taxon>Genisteae</taxon>
        <taxon>Lupinus</taxon>
    </lineage>
</organism>
<name>A0A4P1QXQ4_LUPAN</name>
<protein>
    <submittedName>
        <fullName evidence="1">Uncharacterized protein</fullName>
    </submittedName>
</protein>
<evidence type="ECO:0000313" key="2">
    <source>
        <dbReference type="Proteomes" id="UP000188354"/>
    </source>
</evidence>
<dbReference type="EMBL" id="CM007375">
    <property type="protein sequence ID" value="OIV97318.1"/>
    <property type="molecule type" value="Genomic_DNA"/>
</dbReference>
<gene>
    <name evidence="1" type="ORF">TanjilG_07070</name>
</gene>
<dbReference type="Gramene" id="OIV97318">
    <property type="protein sequence ID" value="OIV97318"/>
    <property type="gene ID" value="TanjilG_07070"/>
</dbReference>
<sequence>MEGDAEPQPEPSTFYRHSNLNQPFESIAVGTTFPITITIYNPIKLYFTITENNATIITSVHNAPHLSIIPEHHNNHNNNHNDGEILLLNLEHLPHNENGNTELHSIFSEFHGLTVRNLPTLPSFVHMRSSSHIFALLLTVHNVIYVEDRARPIPPPPRNDDHNYHVINKPITIPLTLILLFNNPNDNTIISIFIEFKTNNAVFISGDSHIGDLEWAAILDFIPGARED</sequence>
<dbReference type="AlphaFoldDB" id="A0A4P1QXQ4"/>